<dbReference type="AlphaFoldDB" id="A0A2K3KPQ8"/>
<name>A0A2K3KPQ8_TRIPR</name>
<feature type="non-terminal residue" evidence="1">
    <location>
        <position position="62"/>
    </location>
</feature>
<dbReference type="Proteomes" id="UP000236291">
    <property type="component" value="Unassembled WGS sequence"/>
</dbReference>
<comment type="caution">
    <text evidence="1">The sequence shown here is derived from an EMBL/GenBank/DDBJ whole genome shotgun (WGS) entry which is preliminary data.</text>
</comment>
<dbReference type="EMBL" id="ASHM01104578">
    <property type="protein sequence ID" value="PNX68256.1"/>
    <property type="molecule type" value="Genomic_DNA"/>
</dbReference>
<proteinExistence type="predicted"/>
<protein>
    <submittedName>
        <fullName evidence="1">Uncharacterized protein</fullName>
    </submittedName>
</protein>
<accession>A0A2K3KPQ8</accession>
<evidence type="ECO:0000313" key="1">
    <source>
        <dbReference type="EMBL" id="PNX68256.1"/>
    </source>
</evidence>
<reference evidence="1 2" key="1">
    <citation type="journal article" date="2014" name="Am. J. Bot.">
        <title>Genome assembly and annotation for red clover (Trifolium pratense; Fabaceae).</title>
        <authorList>
            <person name="Istvanek J."/>
            <person name="Jaros M."/>
            <person name="Krenek A."/>
            <person name="Repkova J."/>
        </authorList>
    </citation>
    <scope>NUCLEOTIDE SEQUENCE [LARGE SCALE GENOMIC DNA]</scope>
    <source>
        <strain evidence="2">cv. Tatra</strain>
        <tissue evidence="1">Young leaves</tissue>
    </source>
</reference>
<gene>
    <name evidence="1" type="ORF">L195_g056065</name>
</gene>
<sequence>MDPQFDKPHPDVRPYAMMTRTAYMEFDPMTTRGKLPEIYARCVGQYMGDSVILRDINKNEIQ</sequence>
<evidence type="ECO:0000313" key="2">
    <source>
        <dbReference type="Proteomes" id="UP000236291"/>
    </source>
</evidence>
<organism evidence="1 2">
    <name type="scientific">Trifolium pratense</name>
    <name type="common">Red clover</name>
    <dbReference type="NCBI Taxonomy" id="57577"/>
    <lineage>
        <taxon>Eukaryota</taxon>
        <taxon>Viridiplantae</taxon>
        <taxon>Streptophyta</taxon>
        <taxon>Embryophyta</taxon>
        <taxon>Tracheophyta</taxon>
        <taxon>Spermatophyta</taxon>
        <taxon>Magnoliopsida</taxon>
        <taxon>eudicotyledons</taxon>
        <taxon>Gunneridae</taxon>
        <taxon>Pentapetalae</taxon>
        <taxon>rosids</taxon>
        <taxon>fabids</taxon>
        <taxon>Fabales</taxon>
        <taxon>Fabaceae</taxon>
        <taxon>Papilionoideae</taxon>
        <taxon>50 kb inversion clade</taxon>
        <taxon>NPAAA clade</taxon>
        <taxon>Hologalegina</taxon>
        <taxon>IRL clade</taxon>
        <taxon>Trifolieae</taxon>
        <taxon>Trifolium</taxon>
    </lineage>
</organism>
<reference evidence="1 2" key="2">
    <citation type="journal article" date="2017" name="Front. Plant Sci.">
        <title>Gene Classification and Mining of Molecular Markers Useful in Red Clover (Trifolium pratense) Breeding.</title>
        <authorList>
            <person name="Istvanek J."/>
            <person name="Dluhosova J."/>
            <person name="Dluhos P."/>
            <person name="Patkova L."/>
            <person name="Nedelnik J."/>
            <person name="Repkova J."/>
        </authorList>
    </citation>
    <scope>NUCLEOTIDE SEQUENCE [LARGE SCALE GENOMIC DNA]</scope>
    <source>
        <strain evidence="2">cv. Tatra</strain>
        <tissue evidence="1">Young leaves</tissue>
    </source>
</reference>